<evidence type="ECO:0000259" key="8">
    <source>
        <dbReference type="Pfam" id="PF00078"/>
    </source>
</evidence>
<keyword evidence="4" id="KW-0255">Endonuclease</keyword>
<sequence>MAGNNDNQDERRNDIRKLARIIQQSQKDQNPKVDVPLFDGNNASGWAEKFEQLGSCCEWSNEKMLRMVKRYCKIQYKEEVEELVQDSLAKRKLLDKYLLSDQLLDLTDLRRVSRKNFGTTKQFLTEFERVARLVPDLPNKDRCLIFLDNFTEVEQLKLVKGMKERYDWPKIRENLLARNFDHILYRLLKQQKENRKRIQLGTDKDREVYKTLSGMKEMMTSMKEERLKLQVMMAKAKTEKRKGKEPVTEKNSSESESEEEREPPPQEAMPMTRPMTMSRPVLKRGMPTVMVQTRKGRKTSQSQPAPGKSSTEPQEKEPIQIEEEDDDEEDERLRAEDELLAKQRAMERASEAGKTQVEEEEPRKKKNVYSIPVEQGIDFEQLVDRILESQRDLVTLKEILAVSPKLREEFKQRMTRKKVMTVKLSEIIPPEVNWDLQKLNSVTVRDAGGLSNADQLSESCAGRPIITLIDLYSGYDQFSLYTADRPMTAMHTPRGLLHMCAAPPGWTNIVAIVQRYMMRAMQPLCPDVTSPYIDDLAIPGPRVKDETEVLPGVRKFVWEHISNVEKVLRKLKEYNLTASGVKSRHGMRKAVILGFLCDEKGCRPDMKKTNKILEWPTPFRSITGIRSFLGTCGFWRIFICRFAARVEHLRKLVCKNHVWEWGPKQQTTVEDIKAEFREGGLILGVPCFDDVEGRPFIIETDAGPTALGGVMVQKDREGRERPLRFESRTLNITERNYSQFKKETLAVLHSLRIFRNYVFGIRFILRVDPTTLAQSLKNYSPFDPTIARWLTYIWMFNFEIERISGTQNRADGLSRVDWDSSTDQAENSVSVDEFLEGEESRLSINSYNYLADATTRHGKTIWNAPCFHHVRSEFVIGELFIEEDPWGERTSEQMMNLALSDEVEFIKEPLTIEYGHEQDDKTFRVTVEMSFIVNSLVHEDRMKLMNEETEGSEIREAFREGEYDGEYGLMGMWLNCELRDDEVDPAIRQKS</sequence>
<keyword evidence="5" id="KW-0378">Hydrolase</keyword>
<accession>A0A388KN27</accession>
<evidence type="ECO:0000256" key="4">
    <source>
        <dbReference type="ARBA" id="ARBA00022759"/>
    </source>
</evidence>
<feature type="compositionally biased region" description="Acidic residues" evidence="7">
    <location>
        <begin position="320"/>
        <end position="330"/>
    </location>
</feature>
<dbReference type="GO" id="GO:0003964">
    <property type="term" value="F:RNA-directed DNA polymerase activity"/>
    <property type="evidence" value="ECO:0007669"/>
    <property type="project" value="UniProtKB-KW"/>
</dbReference>
<evidence type="ECO:0000256" key="3">
    <source>
        <dbReference type="ARBA" id="ARBA00022722"/>
    </source>
</evidence>
<dbReference type="InterPro" id="IPR043502">
    <property type="entry name" value="DNA/RNA_pol_sf"/>
</dbReference>
<dbReference type="GO" id="GO:0004519">
    <property type="term" value="F:endonuclease activity"/>
    <property type="evidence" value="ECO:0007669"/>
    <property type="project" value="UniProtKB-KW"/>
</dbReference>
<dbReference type="PANTHER" id="PTHR37984:SF5">
    <property type="entry name" value="PROTEIN NYNRIN-LIKE"/>
    <property type="match status" value="1"/>
</dbReference>
<proteinExistence type="predicted"/>
<dbReference type="FunFam" id="3.10.20.370:FF:000001">
    <property type="entry name" value="Retrovirus-related Pol polyprotein from transposon 17.6-like protein"/>
    <property type="match status" value="1"/>
</dbReference>
<dbReference type="Pfam" id="PF00078">
    <property type="entry name" value="RVT_1"/>
    <property type="match status" value="1"/>
</dbReference>
<dbReference type="CDD" id="cd01647">
    <property type="entry name" value="RT_LTR"/>
    <property type="match status" value="1"/>
</dbReference>
<dbReference type="InterPro" id="IPR041373">
    <property type="entry name" value="RT_RNaseH"/>
</dbReference>
<dbReference type="Proteomes" id="UP000265515">
    <property type="component" value="Unassembled WGS sequence"/>
</dbReference>
<gene>
    <name evidence="10" type="ORF">CBR_g8883</name>
</gene>
<evidence type="ECO:0000313" key="10">
    <source>
        <dbReference type="EMBL" id="GBG71466.1"/>
    </source>
</evidence>
<dbReference type="SUPFAM" id="SSF56672">
    <property type="entry name" value="DNA/RNA polymerases"/>
    <property type="match status" value="1"/>
</dbReference>
<organism evidence="10 11">
    <name type="scientific">Chara braunii</name>
    <name type="common">Braun's stonewort</name>
    <dbReference type="NCBI Taxonomy" id="69332"/>
    <lineage>
        <taxon>Eukaryota</taxon>
        <taxon>Viridiplantae</taxon>
        <taxon>Streptophyta</taxon>
        <taxon>Charophyceae</taxon>
        <taxon>Charales</taxon>
        <taxon>Characeae</taxon>
        <taxon>Chara</taxon>
    </lineage>
</organism>
<dbReference type="Gramene" id="GBG71466">
    <property type="protein sequence ID" value="GBG71466"/>
    <property type="gene ID" value="CBR_g8883"/>
</dbReference>
<keyword evidence="11" id="KW-1185">Reference proteome</keyword>
<feature type="compositionally biased region" description="Basic and acidic residues" evidence="7">
    <location>
        <begin position="242"/>
        <end position="253"/>
    </location>
</feature>
<feature type="region of interest" description="Disordered" evidence="7">
    <location>
        <begin position="233"/>
        <end position="332"/>
    </location>
</feature>
<evidence type="ECO:0000256" key="5">
    <source>
        <dbReference type="ARBA" id="ARBA00022801"/>
    </source>
</evidence>
<dbReference type="GO" id="GO:0016787">
    <property type="term" value="F:hydrolase activity"/>
    <property type="evidence" value="ECO:0007669"/>
    <property type="project" value="UniProtKB-KW"/>
</dbReference>
<dbReference type="InterPro" id="IPR050951">
    <property type="entry name" value="Retrovirus_Pol_polyprotein"/>
</dbReference>
<keyword evidence="2" id="KW-0548">Nucleotidyltransferase</keyword>
<dbReference type="InterPro" id="IPR043128">
    <property type="entry name" value="Rev_trsase/Diguanyl_cyclase"/>
</dbReference>
<dbReference type="Gene3D" id="3.30.70.270">
    <property type="match status" value="2"/>
</dbReference>
<dbReference type="InterPro" id="IPR000477">
    <property type="entry name" value="RT_dom"/>
</dbReference>
<evidence type="ECO:0000256" key="2">
    <source>
        <dbReference type="ARBA" id="ARBA00022695"/>
    </source>
</evidence>
<dbReference type="EMBL" id="BFEA01000147">
    <property type="protein sequence ID" value="GBG71466.1"/>
    <property type="molecule type" value="Genomic_DNA"/>
</dbReference>
<keyword evidence="6" id="KW-0695">RNA-directed DNA polymerase</keyword>
<evidence type="ECO:0000256" key="1">
    <source>
        <dbReference type="ARBA" id="ARBA00022679"/>
    </source>
</evidence>
<keyword evidence="1" id="KW-0808">Transferase</keyword>
<evidence type="ECO:0000259" key="9">
    <source>
        <dbReference type="Pfam" id="PF17917"/>
    </source>
</evidence>
<dbReference type="PANTHER" id="PTHR37984">
    <property type="entry name" value="PROTEIN CBG26694"/>
    <property type="match status" value="1"/>
</dbReference>
<feature type="compositionally biased region" description="Low complexity" evidence="7">
    <location>
        <begin position="269"/>
        <end position="280"/>
    </location>
</feature>
<feature type="compositionally biased region" description="Polar residues" evidence="7">
    <location>
        <begin position="299"/>
        <end position="311"/>
    </location>
</feature>
<dbReference type="CDD" id="cd09274">
    <property type="entry name" value="RNase_HI_RT_Ty3"/>
    <property type="match status" value="1"/>
</dbReference>
<comment type="caution">
    <text evidence="10">The sequence shown here is derived from an EMBL/GenBank/DDBJ whole genome shotgun (WGS) entry which is preliminary data.</text>
</comment>
<name>A0A388KN27_CHABU</name>
<evidence type="ECO:0000256" key="6">
    <source>
        <dbReference type="ARBA" id="ARBA00022918"/>
    </source>
</evidence>
<protein>
    <submittedName>
        <fullName evidence="10">Uncharacterized protein</fullName>
    </submittedName>
</protein>
<dbReference type="AlphaFoldDB" id="A0A388KN27"/>
<evidence type="ECO:0000256" key="7">
    <source>
        <dbReference type="SAM" id="MobiDB-lite"/>
    </source>
</evidence>
<dbReference type="Pfam" id="PF17917">
    <property type="entry name" value="RT_RNaseH"/>
    <property type="match status" value="1"/>
</dbReference>
<feature type="domain" description="Reverse transcriptase RNase H-like" evidence="9">
    <location>
        <begin position="694"/>
        <end position="792"/>
    </location>
</feature>
<feature type="region of interest" description="Disordered" evidence="7">
    <location>
        <begin position="345"/>
        <end position="365"/>
    </location>
</feature>
<keyword evidence="3" id="KW-0540">Nuclease</keyword>
<feature type="domain" description="Reverse transcriptase" evidence="8">
    <location>
        <begin position="434"/>
        <end position="595"/>
    </location>
</feature>
<reference evidence="10 11" key="1">
    <citation type="journal article" date="2018" name="Cell">
        <title>The Chara Genome: Secondary Complexity and Implications for Plant Terrestrialization.</title>
        <authorList>
            <person name="Nishiyama T."/>
            <person name="Sakayama H."/>
            <person name="Vries J.D."/>
            <person name="Buschmann H."/>
            <person name="Saint-Marcoux D."/>
            <person name="Ullrich K.K."/>
            <person name="Haas F.B."/>
            <person name="Vanderstraeten L."/>
            <person name="Becker D."/>
            <person name="Lang D."/>
            <person name="Vosolsobe S."/>
            <person name="Rombauts S."/>
            <person name="Wilhelmsson P.K.I."/>
            <person name="Janitza P."/>
            <person name="Kern R."/>
            <person name="Heyl A."/>
            <person name="Rumpler F."/>
            <person name="Villalobos L.I.A.C."/>
            <person name="Clay J.M."/>
            <person name="Skokan R."/>
            <person name="Toyoda A."/>
            <person name="Suzuki Y."/>
            <person name="Kagoshima H."/>
            <person name="Schijlen E."/>
            <person name="Tajeshwar N."/>
            <person name="Catarino B."/>
            <person name="Hetherington A.J."/>
            <person name="Saltykova A."/>
            <person name="Bonnot C."/>
            <person name="Breuninger H."/>
            <person name="Symeonidi A."/>
            <person name="Radhakrishnan G.V."/>
            <person name="Van Nieuwerburgh F."/>
            <person name="Deforce D."/>
            <person name="Chang C."/>
            <person name="Karol K.G."/>
            <person name="Hedrich R."/>
            <person name="Ulvskov P."/>
            <person name="Glockner G."/>
            <person name="Delwiche C.F."/>
            <person name="Petrasek J."/>
            <person name="Van de Peer Y."/>
            <person name="Friml J."/>
            <person name="Beilby M."/>
            <person name="Dolan L."/>
            <person name="Kohara Y."/>
            <person name="Sugano S."/>
            <person name="Fujiyama A."/>
            <person name="Delaux P.-M."/>
            <person name="Quint M."/>
            <person name="TheiBen G."/>
            <person name="Hagemann M."/>
            <person name="Harholt J."/>
            <person name="Dunand C."/>
            <person name="Zachgo S."/>
            <person name="Langdale J."/>
            <person name="Maumus F."/>
            <person name="Straeten D.V.D."/>
            <person name="Gould S.B."/>
            <person name="Rensing S.A."/>
        </authorList>
    </citation>
    <scope>NUCLEOTIDE SEQUENCE [LARGE SCALE GENOMIC DNA]</scope>
    <source>
        <strain evidence="10 11">S276</strain>
    </source>
</reference>
<evidence type="ECO:0000313" key="11">
    <source>
        <dbReference type="Proteomes" id="UP000265515"/>
    </source>
</evidence>